<dbReference type="Proteomes" id="UP000190831">
    <property type="component" value="Chromosome G"/>
</dbReference>
<dbReference type="SUPFAM" id="SSF75304">
    <property type="entry name" value="Amidase signature (AS) enzymes"/>
    <property type="match status" value="1"/>
</dbReference>
<dbReference type="STRING" id="4955.A0A1G4MIZ2"/>
<evidence type="ECO:0000313" key="2">
    <source>
        <dbReference type="EMBL" id="SCW03826.1"/>
    </source>
</evidence>
<dbReference type="Gene3D" id="3.90.1300.10">
    <property type="entry name" value="Amidase signature (AS) domain"/>
    <property type="match status" value="1"/>
</dbReference>
<dbReference type="AlphaFoldDB" id="A0A1G4MIZ2"/>
<dbReference type="PANTHER" id="PTHR46072:SF11">
    <property type="entry name" value="AMIDASE-RELATED"/>
    <property type="match status" value="1"/>
</dbReference>
<protein>
    <submittedName>
        <fullName evidence="2">LAFE_0G19064g1_1</fullName>
    </submittedName>
</protein>
<keyword evidence="3" id="KW-1185">Reference proteome</keyword>
<dbReference type="EMBL" id="LT598486">
    <property type="protein sequence ID" value="SCW03826.1"/>
    <property type="molecule type" value="Genomic_DNA"/>
</dbReference>
<reference evidence="2 3" key="1">
    <citation type="submission" date="2016-03" db="EMBL/GenBank/DDBJ databases">
        <authorList>
            <person name="Devillers H."/>
        </authorList>
    </citation>
    <scope>NUCLEOTIDE SEQUENCE [LARGE SCALE GENOMIC DNA]</scope>
    <source>
        <strain evidence="2">CBS 6772</strain>
    </source>
</reference>
<proteinExistence type="inferred from homology"/>
<comment type="similarity">
    <text evidence="1">Belongs to the amidase family.</text>
</comment>
<dbReference type="InterPro" id="IPR036928">
    <property type="entry name" value="AS_sf"/>
</dbReference>
<evidence type="ECO:0000256" key="1">
    <source>
        <dbReference type="ARBA" id="ARBA00009199"/>
    </source>
</evidence>
<dbReference type="PANTHER" id="PTHR46072">
    <property type="entry name" value="AMIDASE-RELATED-RELATED"/>
    <property type="match status" value="1"/>
</dbReference>
<name>A0A1G4MIZ2_LACFM</name>
<accession>A0A1G4MIZ2</accession>
<evidence type="ECO:0000313" key="3">
    <source>
        <dbReference type="Proteomes" id="UP000190831"/>
    </source>
</evidence>
<sequence>MVLDLFYVKNTISTAIMAQKIASNLHGYKLNARNLSFSSERSPTREGASIEALDSALGVKTYIDGIIHKPAPFHGLYGSKTSHGRFPYMNVINSYGPRSFSLAYWTIYITG</sequence>
<gene>
    <name evidence="2" type="ORF">LAFE_0G19064G</name>
</gene>
<organism evidence="2 3">
    <name type="scientific">Lachancea fermentati</name>
    <name type="common">Zygosaccharomyces fermentati</name>
    <dbReference type="NCBI Taxonomy" id="4955"/>
    <lineage>
        <taxon>Eukaryota</taxon>
        <taxon>Fungi</taxon>
        <taxon>Dikarya</taxon>
        <taxon>Ascomycota</taxon>
        <taxon>Saccharomycotina</taxon>
        <taxon>Saccharomycetes</taxon>
        <taxon>Saccharomycetales</taxon>
        <taxon>Saccharomycetaceae</taxon>
        <taxon>Lachancea</taxon>
    </lineage>
</organism>